<name>A0A9W7MV18_HIBTR</name>
<dbReference type="Pfam" id="PF01095">
    <property type="entry name" value="Pectinesterase"/>
    <property type="match status" value="1"/>
</dbReference>
<dbReference type="EC" id="3.1.1.11" evidence="3"/>
<evidence type="ECO:0000259" key="10">
    <source>
        <dbReference type="Pfam" id="PF01095"/>
    </source>
</evidence>
<evidence type="ECO:0000256" key="2">
    <source>
        <dbReference type="ARBA" id="ARBA00008891"/>
    </source>
</evidence>
<keyword evidence="5" id="KW-0063">Aspartyl esterase</keyword>
<gene>
    <name evidence="11" type="ORF">HRI_004945300</name>
</gene>
<evidence type="ECO:0000256" key="6">
    <source>
        <dbReference type="ARBA" id="ARBA00023180"/>
    </source>
</evidence>
<proteinExistence type="inferred from homology"/>
<dbReference type="GO" id="GO:0030599">
    <property type="term" value="F:pectinesterase activity"/>
    <property type="evidence" value="ECO:0007669"/>
    <property type="project" value="UniProtKB-EC"/>
</dbReference>
<accession>A0A9W7MV18</accession>
<dbReference type="Proteomes" id="UP001165190">
    <property type="component" value="Unassembled WGS sequence"/>
</dbReference>
<organism evidence="11 12">
    <name type="scientific">Hibiscus trionum</name>
    <name type="common">Flower of an hour</name>
    <dbReference type="NCBI Taxonomy" id="183268"/>
    <lineage>
        <taxon>Eukaryota</taxon>
        <taxon>Viridiplantae</taxon>
        <taxon>Streptophyta</taxon>
        <taxon>Embryophyta</taxon>
        <taxon>Tracheophyta</taxon>
        <taxon>Spermatophyta</taxon>
        <taxon>Magnoliopsida</taxon>
        <taxon>eudicotyledons</taxon>
        <taxon>Gunneridae</taxon>
        <taxon>Pentapetalae</taxon>
        <taxon>rosids</taxon>
        <taxon>malvids</taxon>
        <taxon>Malvales</taxon>
        <taxon>Malvaceae</taxon>
        <taxon>Malvoideae</taxon>
        <taxon>Hibiscus</taxon>
    </lineage>
</organism>
<dbReference type="Gene3D" id="2.160.20.10">
    <property type="entry name" value="Single-stranded right-handed beta-helix, Pectin lyase-like"/>
    <property type="match status" value="1"/>
</dbReference>
<dbReference type="PANTHER" id="PTHR31321:SF72">
    <property type="entry name" value="PECTINESTERASE 11-RELATED"/>
    <property type="match status" value="1"/>
</dbReference>
<evidence type="ECO:0000256" key="8">
    <source>
        <dbReference type="ARBA" id="ARBA00057335"/>
    </source>
</evidence>
<reference evidence="11" key="1">
    <citation type="submission" date="2023-05" db="EMBL/GenBank/DDBJ databases">
        <title>Genome and transcriptome analyses reveal genes involved in the formation of fine ridges on petal epidermal cells in Hibiscus trionum.</title>
        <authorList>
            <person name="Koshimizu S."/>
            <person name="Masuda S."/>
            <person name="Ishii T."/>
            <person name="Shirasu K."/>
            <person name="Hoshino A."/>
            <person name="Arita M."/>
        </authorList>
    </citation>
    <scope>NUCLEOTIDE SEQUENCE</scope>
    <source>
        <strain evidence="11">Hamamatsu line</strain>
    </source>
</reference>
<keyword evidence="6" id="KW-0325">Glycoprotein</keyword>
<comment type="caution">
    <text evidence="11">The sequence shown here is derived from an EMBL/GenBank/DDBJ whole genome shotgun (WGS) entry which is preliminary data.</text>
</comment>
<sequence>MRRRGKVSSHAHMGGAGGGGGGADSTYIYSHAIRFVIILVIGIHFGSLKVNAAAAAEVSIDMSTAVLLKVDRSGNGDFTKIQDAIDAVPSNNSQVYFILVKPGTYIEKIVVPADKPFITLSGSQATDTIITWSEGGEIFDSATLAVLASDFVGRYLTVQNTFGTTGKAVAVRVSGDKAAFYGCRILSYQDTLLDDAGKHYFNNCYIEGATDFICGNAASLYERCHLHSLSKGSGSVTAQHRVSPSENTGFTFLGCKVTGVGSAFLGRPWGTYSRVIFAQTYMSNVIVPQGWDDWQDQTKHSTVYYGEYKCYGPGADMSKRVRWSHRLSQQEAAPFLTKDMIGGRGWLRPAPKNFKRPSKL</sequence>
<evidence type="ECO:0000256" key="7">
    <source>
        <dbReference type="ARBA" id="ARBA00047928"/>
    </source>
</evidence>
<dbReference type="InterPro" id="IPR000070">
    <property type="entry name" value="Pectinesterase_cat"/>
</dbReference>
<dbReference type="GO" id="GO:0042545">
    <property type="term" value="P:cell wall modification"/>
    <property type="evidence" value="ECO:0007669"/>
    <property type="project" value="InterPro"/>
</dbReference>
<evidence type="ECO:0000256" key="5">
    <source>
        <dbReference type="ARBA" id="ARBA00023085"/>
    </source>
</evidence>
<keyword evidence="12" id="KW-1185">Reference proteome</keyword>
<dbReference type="SUPFAM" id="SSF51126">
    <property type="entry name" value="Pectin lyase-like"/>
    <property type="match status" value="1"/>
</dbReference>
<dbReference type="OrthoDB" id="2019149at2759"/>
<comment type="function">
    <text evidence="8">Acts in the modification of cell walls via demethylesterification of cell wall pectin.</text>
</comment>
<comment type="similarity">
    <text evidence="2">Belongs to the pectinesterase family.</text>
</comment>
<dbReference type="PANTHER" id="PTHR31321">
    <property type="entry name" value="ACYL-COA THIOESTER HYDROLASE YBHC-RELATED"/>
    <property type="match status" value="1"/>
</dbReference>
<keyword evidence="4" id="KW-0378">Hydrolase</keyword>
<evidence type="ECO:0000313" key="11">
    <source>
        <dbReference type="EMBL" id="GMJ12760.1"/>
    </source>
</evidence>
<dbReference type="AlphaFoldDB" id="A0A9W7MV18"/>
<protein>
    <recommendedName>
        <fullName evidence="3">pectinesterase</fullName>
        <ecNumber evidence="3">3.1.1.11</ecNumber>
    </recommendedName>
</protein>
<evidence type="ECO:0000256" key="1">
    <source>
        <dbReference type="ARBA" id="ARBA00005184"/>
    </source>
</evidence>
<evidence type="ECO:0000256" key="9">
    <source>
        <dbReference type="SAM" id="MobiDB-lite"/>
    </source>
</evidence>
<evidence type="ECO:0000256" key="3">
    <source>
        <dbReference type="ARBA" id="ARBA00013229"/>
    </source>
</evidence>
<feature type="domain" description="Pectinesterase catalytic" evidence="10">
    <location>
        <begin position="70"/>
        <end position="343"/>
    </location>
</feature>
<dbReference type="EMBL" id="BSYR01000065">
    <property type="protein sequence ID" value="GMJ12760.1"/>
    <property type="molecule type" value="Genomic_DNA"/>
</dbReference>
<evidence type="ECO:0000313" key="12">
    <source>
        <dbReference type="Proteomes" id="UP001165190"/>
    </source>
</evidence>
<dbReference type="FunFam" id="2.160.20.10:FF:000013">
    <property type="entry name" value="Pectinesterase"/>
    <property type="match status" value="1"/>
</dbReference>
<dbReference type="InterPro" id="IPR011050">
    <property type="entry name" value="Pectin_lyase_fold/virulence"/>
</dbReference>
<evidence type="ECO:0000256" key="4">
    <source>
        <dbReference type="ARBA" id="ARBA00022801"/>
    </source>
</evidence>
<dbReference type="GO" id="GO:0045490">
    <property type="term" value="P:pectin catabolic process"/>
    <property type="evidence" value="ECO:0007669"/>
    <property type="project" value="TreeGrafter"/>
</dbReference>
<comment type="pathway">
    <text evidence="1">Glycan metabolism; pectin degradation; 2-dehydro-3-deoxy-D-gluconate from pectin: step 1/5.</text>
</comment>
<comment type="catalytic activity">
    <reaction evidence="7">
        <text>[(1-&gt;4)-alpha-D-galacturonosyl methyl ester](n) + n H2O = [(1-&gt;4)-alpha-D-galacturonosyl](n) + n methanol + n H(+)</text>
        <dbReference type="Rhea" id="RHEA:22380"/>
        <dbReference type="Rhea" id="RHEA-COMP:14570"/>
        <dbReference type="Rhea" id="RHEA-COMP:14573"/>
        <dbReference type="ChEBI" id="CHEBI:15377"/>
        <dbReference type="ChEBI" id="CHEBI:15378"/>
        <dbReference type="ChEBI" id="CHEBI:17790"/>
        <dbReference type="ChEBI" id="CHEBI:140522"/>
        <dbReference type="ChEBI" id="CHEBI:140523"/>
        <dbReference type="EC" id="3.1.1.11"/>
    </reaction>
</comment>
<feature type="region of interest" description="Disordered" evidence="9">
    <location>
        <begin position="1"/>
        <end position="20"/>
    </location>
</feature>
<dbReference type="InterPro" id="IPR012334">
    <property type="entry name" value="Pectin_lyas_fold"/>
</dbReference>